<evidence type="ECO:0000313" key="4">
    <source>
        <dbReference type="Proteomes" id="UP001500731"/>
    </source>
</evidence>
<dbReference type="CDD" id="cd00085">
    <property type="entry name" value="HNHc"/>
    <property type="match status" value="1"/>
</dbReference>
<accession>A0ABP8PI21</accession>
<gene>
    <name evidence="3" type="ORF">GCM10023171_22460</name>
</gene>
<protein>
    <recommendedName>
        <fullName evidence="2">HNH nuclease domain-containing protein</fullName>
    </recommendedName>
</protein>
<dbReference type="Gene3D" id="1.10.30.50">
    <property type="match status" value="1"/>
</dbReference>
<proteinExistence type="predicted"/>
<keyword evidence="4" id="KW-1185">Reference proteome</keyword>
<name>A0ABP8PI21_9MICO</name>
<reference evidence="4" key="1">
    <citation type="journal article" date="2019" name="Int. J. Syst. Evol. Microbiol.">
        <title>The Global Catalogue of Microorganisms (GCM) 10K type strain sequencing project: providing services to taxonomists for standard genome sequencing and annotation.</title>
        <authorList>
            <consortium name="The Broad Institute Genomics Platform"/>
            <consortium name="The Broad Institute Genome Sequencing Center for Infectious Disease"/>
            <person name="Wu L."/>
            <person name="Ma J."/>
        </authorList>
    </citation>
    <scope>NUCLEOTIDE SEQUENCE [LARGE SCALE GENOMIC DNA]</scope>
    <source>
        <strain evidence="4">JCM 17839</strain>
    </source>
</reference>
<dbReference type="SMART" id="SM00507">
    <property type="entry name" value="HNHc"/>
    <property type="match status" value="1"/>
</dbReference>
<dbReference type="Proteomes" id="UP001500731">
    <property type="component" value="Unassembled WGS sequence"/>
</dbReference>
<evidence type="ECO:0000313" key="3">
    <source>
        <dbReference type="EMBL" id="GAA4486467.1"/>
    </source>
</evidence>
<comment type="caution">
    <text evidence="3">The sequence shown here is derived from an EMBL/GenBank/DDBJ whole genome shotgun (WGS) entry which is preliminary data.</text>
</comment>
<evidence type="ECO:0000259" key="2">
    <source>
        <dbReference type="SMART" id="SM00507"/>
    </source>
</evidence>
<dbReference type="Pfam" id="PF02720">
    <property type="entry name" value="DUF222"/>
    <property type="match status" value="1"/>
</dbReference>
<evidence type="ECO:0000256" key="1">
    <source>
        <dbReference type="SAM" id="MobiDB-lite"/>
    </source>
</evidence>
<sequence>MASFDAITALIPTLSGRIGAGASVEDLQEMVWGASDAEVVSIVQEAAELGRFVERIGLIGAGVIAVRSRREAGHAGLAQRRGHRSSIEFVQHLTGATKGEAARQVRVGEALVTPGVPDPASGSTGPRDEESPVPDPDAPVGSEGDPQPEPESGPEPGPGSESGFGFETDDARSQVPQPWHEPLGRALREGRVTSAQFDAIRRGLGEPPEGSVQAWSVAAVQLIDEATRRTVEELLAHARCVRDVLDPDGAAERFRARYERRSFRTWLAEDGTRRGSFAFDDEGAAFVDAVFAAALRPRRGGPRFVDPTEKSAAEDLVADTRTNDQLAYDLLMDLVRAGVLADPASVFGTRQAGLRLVQTIGADGAFGKVAVTEDGLTAVPAAVAERRFCEAGSVTVTVDSCGNPLDVGREQRLFTSKQRIALAIRDGGCRWVGCDRPASYCEAHHIDPYASGGRTDIDRGILLCRFHHMELHHGGWSITRDEKNDFVLRDKHENTIVLTRRLPLRYLWGDIDPPPLRFRPAA</sequence>
<dbReference type="EMBL" id="BAABGP010000015">
    <property type="protein sequence ID" value="GAA4486467.1"/>
    <property type="molecule type" value="Genomic_DNA"/>
</dbReference>
<feature type="domain" description="HNH nuclease" evidence="2">
    <location>
        <begin position="417"/>
        <end position="469"/>
    </location>
</feature>
<feature type="compositionally biased region" description="Pro residues" evidence="1">
    <location>
        <begin position="147"/>
        <end position="157"/>
    </location>
</feature>
<dbReference type="InterPro" id="IPR003615">
    <property type="entry name" value="HNH_nuc"/>
</dbReference>
<dbReference type="InterPro" id="IPR003870">
    <property type="entry name" value="DUF222"/>
</dbReference>
<organism evidence="3 4">
    <name type="scientific">Microbacterium panaciterrae</name>
    <dbReference type="NCBI Taxonomy" id="985759"/>
    <lineage>
        <taxon>Bacteria</taxon>
        <taxon>Bacillati</taxon>
        <taxon>Actinomycetota</taxon>
        <taxon>Actinomycetes</taxon>
        <taxon>Micrococcales</taxon>
        <taxon>Microbacteriaceae</taxon>
        <taxon>Microbacterium</taxon>
    </lineage>
</organism>
<feature type="region of interest" description="Disordered" evidence="1">
    <location>
        <begin position="109"/>
        <end position="187"/>
    </location>
</feature>
<dbReference type="RefSeq" id="WP_345187006.1">
    <property type="nucleotide sequence ID" value="NZ_BAABGP010000015.1"/>
</dbReference>